<evidence type="ECO:0000259" key="1">
    <source>
        <dbReference type="Pfam" id="PF08818"/>
    </source>
</evidence>
<evidence type="ECO:0000313" key="3">
    <source>
        <dbReference type="Proteomes" id="UP001501337"/>
    </source>
</evidence>
<feature type="domain" description="YdhG-like" evidence="1">
    <location>
        <begin position="22"/>
        <end position="113"/>
    </location>
</feature>
<dbReference type="InterPro" id="IPR014922">
    <property type="entry name" value="YdhG-like"/>
</dbReference>
<gene>
    <name evidence="2" type="ORF">GCM10022278_01190</name>
</gene>
<dbReference type="SUPFAM" id="SSF159888">
    <property type="entry name" value="YdhG-like"/>
    <property type="match status" value="1"/>
</dbReference>
<dbReference type="Proteomes" id="UP001501337">
    <property type="component" value="Unassembled WGS sequence"/>
</dbReference>
<dbReference type="Gene3D" id="3.90.1150.200">
    <property type="match status" value="1"/>
</dbReference>
<reference evidence="3" key="1">
    <citation type="journal article" date="2019" name="Int. J. Syst. Evol. Microbiol.">
        <title>The Global Catalogue of Microorganisms (GCM) 10K type strain sequencing project: providing services to taxonomists for standard genome sequencing and annotation.</title>
        <authorList>
            <consortium name="The Broad Institute Genomics Platform"/>
            <consortium name="The Broad Institute Genome Sequencing Center for Infectious Disease"/>
            <person name="Wu L."/>
            <person name="Ma J."/>
        </authorList>
    </citation>
    <scope>NUCLEOTIDE SEQUENCE [LARGE SCALE GENOMIC DNA]</scope>
    <source>
        <strain evidence="3">JCM 17555</strain>
    </source>
</reference>
<accession>A0ABP7NFL1</accession>
<sequence length="122" mass="13624">MTKQRIEKLLNDIRSLNDEHFAIAQQLRQLALTTNPDVAEEIKYGGILFSVAGSPFCGIFSYAKHVSLEFTHGASLLDEYQCLEGSGQYRRHIKLHTVEDIAARHAGTFIASACDHALTNMF</sequence>
<dbReference type="RefSeq" id="WP_344802224.1">
    <property type="nucleotide sequence ID" value="NZ_BAABBO010000001.1"/>
</dbReference>
<organism evidence="2 3">
    <name type="scientific">Allohahella marinimesophila</name>
    <dbReference type="NCBI Taxonomy" id="1054972"/>
    <lineage>
        <taxon>Bacteria</taxon>
        <taxon>Pseudomonadati</taxon>
        <taxon>Pseudomonadota</taxon>
        <taxon>Gammaproteobacteria</taxon>
        <taxon>Oceanospirillales</taxon>
        <taxon>Hahellaceae</taxon>
        <taxon>Allohahella</taxon>
    </lineage>
</organism>
<name>A0ABP7NFL1_9GAMM</name>
<dbReference type="EMBL" id="BAABBO010000001">
    <property type="protein sequence ID" value="GAA3945787.1"/>
    <property type="molecule type" value="Genomic_DNA"/>
</dbReference>
<evidence type="ECO:0000313" key="2">
    <source>
        <dbReference type="EMBL" id="GAA3945787.1"/>
    </source>
</evidence>
<dbReference type="Pfam" id="PF08818">
    <property type="entry name" value="DUF1801"/>
    <property type="match status" value="1"/>
</dbReference>
<protein>
    <recommendedName>
        <fullName evidence="1">YdhG-like domain-containing protein</fullName>
    </recommendedName>
</protein>
<keyword evidence="3" id="KW-1185">Reference proteome</keyword>
<proteinExistence type="predicted"/>
<comment type="caution">
    <text evidence="2">The sequence shown here is derived from an EMBL/GenBank/DDBJ whole genome shotgun (WGS) entry which is preliminary data.</text>
</comment>